<keyword evidence="2" id="KW-1133">Transmembrane helix</keyword>
<name>A0ABW2TP81_9PSEU</name>
<evidence type="ECO:0000256" key="2">
    <source>
        <dbReference type="SAM" id="Phobius"/>
    </source>
</evidence>
<sequence length="290" mass="31480">MLDPIADHPDLNDEAWIREATKRARRGVRAPKRRKARRVRRPNGLVVAALVVAALLVAATVFRQDLFGEPDPMPVTAVGDKARPYDGTDAEGKPDGEAGIVIPNATPVGRHSAEQVDAAYTAVRDLLITARIDRRVVVDQRYDLLMPLISKESRPGARRDLAGKSALAWATVLDPGARLLPVSPKVDGRMRAVTDARGRLVIETDYAFAYAFDAPQMLAMMRYQTSYTMTGTGPHLTKFNGHLHAMSCDAAARGRLGPRTRSTSAPTPSTSTRSTSTSPSAPWTPANRAH</sequence>
<feature type="compositionally biased region" description="Basic and acidic residues" evidence="1">
    <location>
        <begin position="80"/>
        <end position="96"/>
    </location>
</feature>
<organism evidence="3 4">
    <name type="scientific">Actinokineospora soli</name>
    <dbReference type="NCBI Taxonomy" id="1048753"/>
    <lineage>
        <taxon>Bacteria</taxon>
        <taxon>Bacillati</taxon>
        <taxon>Actinomycetota</taxon>
        <taxon>Actinomycetes</taxon>
        <taxon>Pseudonocardiales</taxon>
        <taxon>Pseudonocardiaceae</taxon>
        <taxon>Actinokineospora</taxon>
    </lineage>
</organism>
<feature type="transmembrane region" description="Helical" evidence="2">
    <location>
        <begin position="42"/>
        <end position="62"/>
    </location>
</feature>
<proteinExistence type="predicted"/>
<evidence type="ECO:0000313" key="3">
    <source>
        <dbReference type="EMBL" id="MFC7615612.1"/>
    </source>
</evidence>
<reference evidence="4" key="1">
    <citation type="journal article" date="2019" name="Int. J. Syst. Evol. Microbiol.">
        <title>The Global Catalogue of Microorganisms (GCM) 10K type strain sequencing project: providing services to taxonomists for standard genome sequencing and annotation.</title>
        <authorList>
            <consortium name="The Broad Institute Genomics Platform"/>
            <consortium name="The Broad Institute Genome Sequencing Center for Infectious Disease"/>
            <person name="Wu L."/>
            <person name="Ma J."/>
        </authorList>
    </citation>
    <scope>NUCLEOTIDE SEQUENCE [LARGE SCALE GENOMIC DNA]</scope>
    <source>
        <strain evidence="4">JCM 17695</strain>
    </source>
</reference>
<dbReference type="EMBL" id="JBHTEY010000004">
    <property type="protein sequence ID" value="MFC7615612.1"/>
    <property type="molecule type" value="Genomic_DNA"/>
</dbReference>
<feature type="region of interest" description="Disordered" evidence="1">
    <location>
        <begin position="252"/>
        <end position="290"/>
    </location>
</feature>
<feature type="region of interest" description="Disordered" evidence="1">
    <location>
        <begin position="77"/>
        <end position="98"/>
    </location>
</feature>
<evidence type="ECO:0000256" key="1">
    <source>
        <dbReference type="SAM" id="MobiDB-lite"/>
    </source>
</evidence>
<dbReference type="Proteomes" id="UP001596512">
    <property type="component" value="Unassembled WGS sequence"/>
</dbReference>
<evidence type="ECO:0000313" key="4">
    <source>
        <dbReference type="Proteomes" id="UP001596512"/>
    </source>
</evidence>
<keyword evidence="2" id="KW-0472">Membrane</keyword>
<feature type="compositionally biased region" description="Low complexity" evidence="1">
    <location>
        <begin position="259"/>
        <end position="290"/>
    </location>
</feature>
<gene>
    <name evidence="3" type="ORF">ACFQV2_21005</name>
</gene>
<protein>
    <submittedName>
        <fullName evidence="3">Uncharacterized protein</fullName>
    </submittedName>
</protein>
<keyword evidence="2" id="KW-0812">Transmembrane</keyword>
<accession>A0ABW2TP81</accession>
<keyword evidence="4" id="KW-1185">Reference proteome</keyword>
<comment type="caution">
    <text evidence="3">The sequence shown here is derived from an EMBL/GenBank/DDBJ whole genome shotgun (WGS) entry which is preliminary data.</text>
</comment>